<dbReference type="Pfam" id="PF03692">
    <property type="entry name" value="CxxCxxCC"/>
    <property type="match status" value="1"/>
</dbReference>
<dbReference type="PANTHER" id="PTHR35866:SF1">
    <property type="entry name" value="YKGJ FAMILY CYSTEINE CLUSTER PROTEIN"/>
    <property type="match status" value="1"/>
</dbReference>
<keyword evidence="2" id="KW-0966">Cell projection</keyword>
<dbReference type="GO" id="GO:0032259">
    <property type="term" value="P:methylation"/>
    <property type="evidence" value="ECO:0007669"/>
    <property type="project" value="UniProtKB-KW"/>
</dbReference>
<comment type="caution">
    <text evidence="2">The sequence shown here is derived from an EMBL/GenBank/DDBJ whole genome shotgun (WGS) entry which is preliminary data.</text>
</comment>
<protein>
    <submittedName>
        <fullName evidence="2">Flagellin N-methylase</fullName>
    </submittedName>
</protein>
<feature type="compositionally biased region" description="Basic residues" evidence="1">
    <location>
        <begin position="13"/>
        <end position="24"/>
    </location>
</feature>
<keyword evidence="2" id="KW-0282">Flagellum</keyword>
<dbReference type="EMBL" id="SJPN01000004">
    <property type="protein sequence ID" value="TWU02145.1"/>
    <property type="molecule type" value="Genomic_DNA"/>
</dbReference>
<dbReference type="OrthoDB" id="9810361at2"/>
<evidence type="ECO:0000256" key="1">
    <source>
        <dbReference type="SAM" id="MobiDB-lite"/>
    </source>
</evidence>
<dbReference type="InterPro" id="IPR005358">
    <property type="entry name" value="Puta_zinc/iron-chelating_dom"/>
</dbReference>
<keyword evidence="2" id="KW-0969">Cilium</keyword>
<feature type="region of interest" description="Disordered" evidence="1">
    <location>
        <begin position="1"/>
        <end position="32"/>
    </location>
</feature>
<organism evidence="2 3">
    <name type="scientific">Stieleria varia</name>
    <dbReference type="NCBI Taxonomy" id="2528005"/>
    <lineage>
        <taxon>Bacteria</taxon>
        <taxon>Pseudomonadati</taxon>
        <taxon>Planctomycetota</taxon>
        <taxon>Planctomycetia</taxon>
        <taxon>Pirellulales</taxon>
        <taxon>Pirellulaceae</taxon>
        <taxon>Stieleria</taxon>
    </lineage>
</organism>
<proteinExistence type="predicted"/>
<accession>A0A5C6AQC1</accession>
<dbReference type="PANTHER" id="PTHR35866">
    <property type="entry name" value="PUTATIVE-RELATED"/>
    <property type="match status" value="1"/>
</dbReference>
<evidence type="ECO:0000313" key="3">
    <source>
        <dbReference type="Proteomes" id="UP000320176"/>
    </source>
</evidence>
<dbReference type="RefSeq" id="WP_146520524.1">
    <property type="nucleotide sequence ID" value="NZ_CP151726.1"/>
</dbReference>
<gene>
    <name evidence="2" type="ORF">Pla52n_31940</name>
</gene>
<feature type="compositionally biased region" description="Basic and acidic residues" evidence="1">
    <location>
        <begin position="1"/>
        <end position="12"/>
    </location>
</feature>
<keyword evidence="2" id="KW-0489">Methyltransferase</keyword>
<evidence type="ECO:0000313" key="2">
    <source>
        <dbReference type="EMBL" id="TWU02145.1"/>
    </source>
</evidence>
<keyword evidence="2" id="KW-0808">Transferase</keyword>
<reference evidence="2 3" key="1">
    <citation type="submission" date="2019-02" db="EMBL/GenBank/DDBJ databases">
        <title>Deep-cultivation of Planctomycetes and their phenomic and genomic characterization uncovers novel biology.</title>
        <authorList>
            <person name="Wiegand S."/>
            <person name="Jogler M."/>
            <person name="Boedeker C."/>
            <person name="Pinto D."/>
            <person name="Vollmers J."/>
            <person name="Rivas-Marin E."/>
            <person name="Kohn T."/>
            <person name="Peeters S.H."/>
            <person name="Heuer A."/>
            <person name="Rast P."/>
            <person name="Oberbeckmann S."/>
            <person name="Bunk B."/>
            <person name="Jeske O."/>
            <person name="Meyerdierks A."/>
            <person name="Storesund J.E."/>
            <person name="Kallscheuer N."/>
            <person name="Luecker S."/>
            <person name="Lage O.M."/>
            <person name="Pohl T."/>
            <person name="Merkel B.J."/>
            <person name="Hornburger P."/>
            <person name="Mueller R.-W."/>
            <person name="Bruemmer F."/>
            <person name="Labrenz M."/>
            <person name="Spormann A.M."/>
            <person name="Op Den Camp H."/>
            <person name="Overmann J."/>
            <person name="Amann R."/>
            <person name="Jetten M.S.M."/>
            <person name="Mascher T."/>
            <person name="Medema M.H."/>
            <person name="Devos D.P."/>
            <person name="Kaster A.-K."/>
            <person name="Ovreas L."/>
            <person name="Rohde M."/>
            <person name="Galperin M.Y."/>
            <person name="Jogler C."/>
        </authorList>
    </citation>
    <scope>NUCLEOTIDE SEQUENCE [LARGE SCALE GENOMIC DNA]</scope>
    <source>
        <strain evidence="2 3">Pla52n</strain>
    </source>
</reference>
<dbReference type="Proteomes" id="UP000320176">
    <property type="component" value="Unassembled WGS sequence"/>
</dbReference>
<sequence length="169" mass="19103">MSDSKPSKENKSGGKKSGGKKAKEKAKDAKKAEKGPWYRDGLRFECTQCGACCSGEPGFVWVDDAEIAAMAAEIGITEEAFERKFVRQVGRDRSLIEYPDGDCILLDPKTRKCLVYQSRPIQCRTWPFWDSTLEKKKDWKETCEVCPGAGHGRLYTLEEIEISRRQKSV</sequence>
<name>A0A5C6AQC1_9BACT</name>
<keyword evidence="3" id="KW-1185">Reference proteome</keyword>
<dbReference type="AlphaFoldDB" id="A0A5C6AQC1"/>
<dbReference type="GO" id="GO:0008168">
    <property type="term" value="F:methyltransferase activity"/>
    <property type="evidence" value="ECO:0007669"/>
    <property type="project" value="UniProtKB-KW"/>
</dbReference>